<gene>
    <name evidence="2" type="ORF">H3H32_14095</name>
</gene>
<sequence length="527" mass="58280">MVNLDSETSVSGKLYQFFKQHNEHRIVYDRLITWLDFRLFGKFSYLHLMLMGNLSLMGLVIIFGLVLGQSDSQLSNSLTRRTSVDLERGLVYLPPVAYLILNLSHWENMFWGMAALQNFTVIFWVFLVIYLLAYTKKIGATLLVAIVASLTSGNGLLVWPVGFAMLLLQTISRANVKNLLYWGGSAMAVITLYFWGYEKPAGNPPSKGSLLDLISGWLAFTGSAAEAFPVKSVLTACVVLGGVSFTLILGVCLYILKKWLSKRTLSPFDYFVLGSAAFLVGTGAVVAWTRAGFGANTLITSRYKLYSVLTLALIYVYMIGQTRALLQKIVAGLGLVFSLILMGSSYRSYQDDTIWWRQWLLTNQFNWTYTTNKPVSTIDAHTAHLIDNSPAFYDASLASLYSPASGPSLPLSELTKMSGNFTLGDSTTITPAAPDAGTYILLRSSQRLYLFQTTPVINQAWRSRVGLSDLFKKGFSSSISESAVVPATYHVERLIVQADGAIERHPTGQTITAIANSQAQPEIKKNW</sequence>
<feature type="transmembrane region" description="Helical" evidence="1">
    <location>
        <begin position="303"/>
        <end position="320"/>
    </location>
</feature>
<reference evidence="2 3" key="1">
    <citation type="submission" date="2020-07" db="EMBL/GenBank/DDBJ databases">
        <title>Spirosoma foliorum sp. nov., isolated from the leaves on the Nejang mountain Korea, Republic of.</title>
        <authorList>
            <person name="Ho H."/>
            <person name="Lee Y.-J."/>
            <person name="Nurcahyanto D.-A."/>
            <person name="Kim S.-G."/>
        </authorList>
    </citation>
    <scope>NUCLEOTIDE SEQUENCE [LARGE SCALE GENOMIC DNA]</scope>
    <source>
        <strain evidence="2 3">PL0136</strain>
    </source>
</reference>
<feature type="transmembrane region" description="Helical" evidence="1">
    <location>
        <begin position="233"/>
        <end position="256"/>
    </location>
</feature>
<feature type="transmembrane region" description="Helical" evidence="1">
    <location>
        <begin position="329"/>
        <end position="349"/>
    </location>
</feature>
<keyword evidence="1" id="KW-0812">Transmembrane</keyword>
<name>A0A7G5H499_9BACT</name>
<organism evidence="2 3">
    <name type="scientific">Spirosoma foliorum</name>
    <dbReference type="NCBI Taxonomy" id="2710596"/>
    <lineage>
        <taxon>Bacteria</taxon>
        <taxon>Pseudomonadati</taxon>
        <taxon>Bacteroidota</taxon>
        <taxon>Cytophagia</taxon>
        <taxon>Cytophagales</taxon>
        <taxon>Cytophagaceae</taxon>
        <taxon>Spirosoma</taxon>
    </lineage>
</organism>
<proteinExistence type="predicted"/>
<dbReference type="EMBL" id="CP059732">
    <property type="protein sequence ID" value="QMW05941.1"/>
    <property type="molecule type" value="Genomic_DNA"/>
</dbReference>
<feature type="transmembrane region" description="Helical" evidence="1">
    <location>
        <begin position="140"/>
        <end position="159"/>
    </location>
</feature>
<evidence type="ECO:0000313" key="2">
    <source>
        <dbReference type="EMBL" id="QMW05941.1"/>
    </source>
</evidence>
<evidence type="ECO:0000256" key="1">
    <source>
        <dbReference type="SAM" id="Phobius"/>
    </source>
</evidence>
<dbReference type="Proteomes" id="UP000515369">
    <property type="component" value="Chromosome"/>
</dbReference>
<accession>A0A7G5H499</accession>
<evidence type="ECO:0000313" key="3">
    <source>
        <dbReference type="Proteomes" id="UP000515369"/>
    </source>
</evidence>
<feature type="transmembrane region" description="Helical" evidence="1">
    <location>
        <begin position="89"/>
        <end position="106"/>
    </location>
</feature>
<feature type="transmembrane region" description="Helical" evidence="1">
    <location>
        <begin position="179"/>
        <end position="197"/>
    </location>
</feature>
<dbReference type="KEGG" id="sfol:H3H32_14095"/>
<keyword evidence="3" id="KW-1185">Reference proteome</keyword>
<feature type="transmembrane region" description="Helical" evidence="1">
    <location>
        <begin position="112"/>
        <end position="133"/>
    </location>
</feature>
<protein>
    <submittedName>
        <fullName evidence="2">Uncharacterized protein</fullName>
    </submittedName>
</protein>
<feature type="transmembrane region" description="Helical" evidence="1">
    <location>
        <begin position="268"/>
        <end position="291"/>
    </location>
</feature>
<feature type="transmembrane region" description="Helical" evidence="1">
    <location>
        <begin position="45"/>
        <end position="68"/>
    </location>
</feature>
<keyword evidence="1" id="KW-0472">Membrane</keyword>
<keyword evidence="1" id="KW-1133">Transmembrane helix</keyword>
<dbReference type="AlphaFoldDB" id="A0A7G5H499"/>